<evidence type="ECO:0000259" key="2">
    <source>
        <dbReference type="Pfam" id="PF00248"/>
    </source>
</evidence>
<reference evidence="3 4" key="1">
    <citation type="submission" date="2011-04" db="EMBL/GenBank/DDBJ databases">
        <title>The complete genome of Thermodesulfobium narugense DSM 14796.</title>
        <authorList>
            <consortium name="US DOE Joint Genome Institute (JGI-PGF)"/>
            <person name="Lucas S."/>
            <person name="Han J."/>
            <person name="Lapidus A."/>
            <person name="Bruce D."/>
            <person name="Goodwin L."/>
            <person name="Pitluck S."/>
            <person name="Peters L."/>
            <person name="Kyrpides N."/>
            <person name="Mavromatis K."/>
            <person name="Pagani I."/>
            <person name="Ivanova N."/>
            <person name="Ovchinnikova G."/>
            <person name="Zhang X."/>
            <person name="Saunders L."/>
            <person name="Detter J.C."/>
            <person name="Tapia R."/>
            <person name="Han C."/>
            <person name="Land M."/>
            <person name="Hauser L."/>
            <person name="Markowitz V."/>
            <person name="Cheng J.-F."/>
            <person name="Hugenholtz P."/>
            <person name="Woyke T."/>
            <person name="Wu D."/>
            <person name="Spring S."/>
            <person name="Schroeder M."/>
            <person name="Brambilla E."/>
            <person name="Klenk H.-P."/>
            <person name="Eisen J.A."/>
        </authorList>
    </citation>
    <scope>NUCLEOTIDE SEQUENCE [LARGE SCALE GENOMIC DNA]</scope>
    <source>
        <strain evidence="3 4">DSM 14796</strain>
    </source>
</reference>
<organism evidence="3 4">
    <name type="scientific">Thermodesulfobium narugense DSM 14796</name>
    <dbReference type="NCBI Taxonomy" id="747365"/>
    <lineage>
        <taxon>Bacteria</taxon>
        <taxon>Pseudomonadati</taxon>
        <taxon>Thermodesulfobiota</taxon>
        <taxon>Thermodesulfobiia</taxon>
        <taxon>Thermodesulfobiales</taxon>
        <taxon>Thermodesulfobiaceae</taxon>
        <taxon>Thermodesulfobium</taxon>
    </lineage>
</organism>
<dbReference type="PANTHER" id="PTHR43364">
    <property type="entry name" value="NADH-SPECIFIC METHYLGLYOXAL REDUCTASE-RELATED"/>
    <property type="match status" value="1"/>
</dbReference>
<name>M1E7J0_9BACT</name>
<dbReference type="STRING" id="747365.Thena_0860"/>
<dbReference type="EC" id="1.1.1.91" evidence="3"/>
<dbReference type="GO" id="GO:0047681">
    <property type="term" value="F:aryl-alcohol dehydrogenase (NADP+) activity"/>
    <property type="evidence" value="ECO:0007669"/>
    <property type="project" value="UniProtKB-EC"/>
</dbReference>
<dbReference type="HOGENOM" id="CLU_023205_2_0_9"/>
<dbReference type="eggNOG" id="COG0667">
    <property type="taxonomic scope" value="Bacteria"/>
</dbReference>
<sequence>MEYRIFGKTGLKVSSLCLGTMTFGSNFYNIGAVDQNLADQMVAKALEAGINFIDTADVYSYGESEIILGKSLKNLSVNREKVIIATKVKGAMSKEALHGTGDLNNVGLSKKHIIEACNNSLKRLGTDYIDLYQIHGVDLITSLLETLEALDILVKQGKVIYIGCSNLASRHIMKALAISQLKNLSSFVSLQAYYSLLGRDLEHELLPLCIEESLALMTWSPLSGGFLSGKYTRDNPKPQGARRSTFNFPPINEEKAYDTIDVLLGIAKERSVSPAQVALAWLLHQRGVTSVIIGANKMNQLEDNIKSADLKLTKNEIDMLSEVSAVKEIYPNWMISRQNVNRS</sequence>
<dbReference type="InterPro" id="IPR036812">
    <property type="entry name" value="NAD(P)_OxRdtase_dom_sf"/>
</dbReference>
<dbReference type="RefSeq" id="WP_013756213.1">
    <property type="nucleotide sequence ID" value="NC_015499.1"/>
</dbReference>
<keyword evidence="1 3" id="KW-0560">Oxidoreductase</keyword>
<dbReference type="CDD" id="cd19091">
    <property type="entry name" value="AKR_PsAKR"/>
    <property type="match status" value="1"/>
</dbReference>
<evidence type="ECO:0000313" key="3">
    <source>
        <dbReference type="EMBL" id="AEE14490.1"/>
    </source>
</evidence>
<dbReference type="Pfam" id="PF00248">
    <property type="entry name" value="Aldo_ket_red"/>
    <property type="match status" value="1"/>
</dbReference>
<dbReference type="GO" id="GO:0005829">
    <property type="term" value="C:cytosol"/>
    <property type="evidence" value="ECO:0007669"/>
    <property type="project" value="TreeGrafter"/>
</dbReference>
<feature type="domain" description="NADP-dependent oxidoreductase" evidence="2">
    <location>
        <begin position="16"/>
        <end position="323"/>
    </location>
</feature>
<dbReference type="SUPFAM" id="SSF51430">
    <property type="entry name" value="NAD(P)-linked oxidoreductase"/>
    <property type="match status" value="1"/>
</dbReference>
<dbReference type="PANTHER" id="PTHR43364:SF18">
    <property type="entry name" value="OXIDOREDUCTASE"/>
    <property type="match status" value="1"/>
</dbReference>
<accession>M1E7J0</accession>
<dbReference type="Proteomes" id="UP000011765">
    <property type="component" value="Chromosome"/>
</dbReference>
<protein>
    <submittedName>
        <fullName evidence="3">Aryl-alcohol dehydrogenase (NADP(+))</fullName>
        <ecNumber evidence="3">1.1.1.91</ecNumber>
    </submittedName>
</protein>
<dbReference type="InterPro" id="IPR023210">
    <property type="entry name" value="NADP_OxRdtase_dom"/>
</dbReference>
<dbReference type="AlphaFoldDB" id="M1E7J0"/>
<evidence type="ECO:0000313" key="4">
    <source>
        <dbReference type="Proteomes" id="UP000011765"/>
    </source>
</evidence>
<dbReference type="KEGG" id="tnr:Thena_0860"/>
<dbReference type="FunFam" id="3.20.20.100:FF:000004">
    <property type="entry name" value="Oxidoreductase, aldo/keto reductase"/>
    <property type="match status" value="1"/>
</dbReference>
<dbReference type="InterPro" id="IPR050523">
    <property type="entry name" value="AKR_Detox_Biosynth"/>
</dbReference>
<dbReference type="OrthoDB" id="9804790at2"/>
<dbReference type="Gene3D" id="3.20.20.100">
    <property type="entry name" value="NADP-dependent oxidoreductase domain"/>
    <property type="match status" value="1"/>
</dbReference>
<dbReference type="EMBL" id="CP002690">
    <property type="protein sequence ID" value="AEE14490.1"/>
    <property type="molecule type" value="Genomic_DNA"/>
</dbReference>
<evidence type="ECO:0000256" key="1">
    <source>
        <dbReference type="ARBA" id="ARBA00023002"/>
    </source>
</evidence>
<gene>
    <name evidence="3" type="ORF">Thena_0860</name>
</gene>
<keyword evidence="4" id="KW-1185">Reference proteome</keyword>
<proteinExistence type="predicted"/>